<keyword evidence="3" id="KW-0238">DNA-binding</keyword>
<proteinExistence type="inferred from homology"/>
<evidence type="ECO:0000256" key="3">
    <source>
        <dbReference type="ARBA" id="ARBA00023125"/>
    </source>
</evidence>
<comment type="caution">
    <text evidence="5">The sequence shown here is derived from an EMBL/GenBank/DDBJ whole genome shotgun (WGS) entry which is preliminary data.</text>
</comment>
<evidence type="ECO:0000256" key="1">
    <source>
        <dbReference type="ARBA" id="ARBA00010234"/>
    </source>
</evidence>
<evidence type="ECO:0008006" key="7">
    <source>
        <dbReference type="Google" id="ProtNLM"/>
    </source>
</evidence>
<gene>
    <name evidence="5" type="ORF">CVP04_01530</name>
</gene>
<evidence type="ECO:0000256" key="2">
    <source>
        <dbReference type="ARBA" id="ARBA00023015"/>
    </source>
</evidence>
<keyword evidence="6" id="KW-1185">Reference proteome</keyword>
<comment type="similarity">
    <text evidence="1">Belongs to the phage antitermination Q type 1 family.</text>
</comment>
<dbReference type="InterPro" id="IPR010534">
    <property type="entry name" value="Phage_933W_GpQ"/>
</dbReference>
<sequence>MTKEEFKLRLDDWGLWSREFDLGVDYPRHALGIEGAEQDPSRSITLIEEEILAVECAVCELKKIDILGYEMIKSFYIDQLSQATIAKKINRSRHYVEKVFTAAEHFIYGFLCRR</sequence>
<evidence type="ECO:0000256" key="4">
    <source>
        <dbReference type="ARBA" id="ARBA00023163"/>
    </source>
</evidence>
<accession>A0A2M8RY37</accession>
<keyword evidence="2" id="KW-0805">Transcription regulation</keyword>
<organism evidence="5 6">
    <name type="scientific">Caviibacterium pharyngocola</name>
    <dbReference type="NCBI Taxonomy" id="28159"/>
    <lineage>
        <taxon>Bacteria</taxon>
        <taxon>Pseudomonadati</taxon>
        <taxon>Pseudomonadota</taxon>
        <taxon>Gammaproteobacteria</taxon>
        <taxon>Pasteurellales</taxon>
        <taxon>Pasteurellaceae</taxon>
        <taxon>Caviibacterium</taxon>
    </lineage>
</organism>
<evidence type="ECO:0000313" key="5">
    <source>
        <dbReference type="EMBL" id="PJG83799.1"/>
    </source>
</evidence>
<dbReference type="GO" id="GO:0060567">
    <property type="term" value="P:negative regulation of termination of DNA-templated transcription"/>
    <property type="evidence" value="ECO:0007669"/>
    <property type="project" value="InterPro"/>
</dbReference>
<keyword evidence="4" id="KW-0804">Transcription</keyword>
<evidence type="ECO:0000313" key="6">
    <source>
        <dbReference type="Proteomes" id="UP000230282"/>
    </source>
</evidence>
<dbReference type="EMBL" id="PHGZ01000004">
    <property type="protein sequence ID" value="PJG83799.1"/>
    <property type="molecule type" value="Genomic_DNA"/>
</dbReference>
<dbReference type="AlphaFoldDB" id="A0A2M8RY37"/>
<reference evidence="5 6" key="1">
    <citation type="submission" date="2017-11" db="EMBL/GenBank/DDBJ databases">
        <title>Reclassification of Bisgaard taxon 5 as Caviibacterium pharyngocola gen. nov., sp. nov.</title>
        <authorList>
            <person name="Christensen H."/>
        </authorList>
    </citation>
    <scope>NUCLEOTIDE SEQUENCE [LARGE SCALE GENOMIC DNA]</scope>
    <source>
        <strain evidence="5 6">7_3</strain>
    </source>
</reference>
<name>A0A2M8RY37_9PAST</name>
<dbReference type="Proteomes" id="UP000230282">
    <property type="component" value="Unassembled WGS sequence"/>
</dbReference>
<dbReference type="Pfam" id="PF06530">
    <property type="entry name" value="Phage_antitermQ"/>
    <property type="match status" value="1"/>
</dbReference>
<protein>
    <recommendedName>
        <fullName evidence="7">Antitermination protein</fullName>
    </recommendedName>
</protein>
<dbReference type="RefSeq" id="WP_100295766.1">
    <property type="nucleotide sequence ID" value="NZ_PHGZ01000004.1"/>
</dbReference>
<dbReference type="OrthoDB" id="5688127at2"/>
<dbReference type="GO" id="GO:0003677">
    <property type="term" value="F:DNA binding"/>
    <property type="evidence" value="ECO:0007669"/>
    <property type="project" value="UniProtKB-KW"/>
</dbReference>